<proteinExistence type="predicted"/>
<dbReference type="InterPro" id="IPR052188">
    <property type="entry name" value="Ni-pincer_cofactor_biosynth"/>
</dbReference>
<gene>
    <name evidence="2" type="ORF">EL18_02476</name>
</gene>
<dbReference type="AlphaFoldDB" id="A0A084UEP2"/>
<dbReference type="SUPFAM" id="SSF52402">
    <property type="entry name" value="Adenine nucleotide alpha hydrolases-like"/>
    <property type="match status" value="1"/>
</dbReference>
<sequence length="260" mass="28316">MADPDRLEALLAAFDNPAIAVSGGVDSMTLASFAHRRSIACTAVHAVSPAVPEEATRRVREHAASDGWNLKIIDAREFADPDYVANPANRCFFCKTNLYGTMAEAVGGTLLSGTNLDDLDDWRPGLEAANQHGVRHPYVEADFTKQDVRALALEMGLRELSELPASPCLSSRVETGIAIDPAMLRRIDLVESELRRRHGLHTLRCRRRAGGYVLEIDAERLDGLSAAQRQSLAAEASALANEKVHLAAYRRGSAFLRGTK</sequence>
<dbReference type="Gene3D" id="3.40.50.620">
    <property type="entry name" value="HUPs"/>
    <property type="match status" value="1"/>
</dbReference>
<dbReference type="EMBL" id="JMQM01000001">
    <property type="protein sequence ID" value="KFB11428.1"/>
    <property type="molecule type" value="Genomic_DNA"/>
</dbReference>
<dbReference type="InterPro" id="IPR005232">
    <property type="entry name" value="LarE"/>
</dbReference>
<evidence type="ECO:0000256" key="1">
    <source>
        <dbReference type="PIRSR" id="PIRSR006661-1"/>
    </source>
</evidence>
<dbReference type="GO" id="GO:0016783">
    <property type="term" value="F:sulfurtransferase activity"/>
    <property type="evidence" value="ECO:0007669"/>
    <property type="project" value="InterPro"/>
</dbReference>
<keyword evidence="3" id="KW-1185">Reference proteome</keyword>
<dbReference type="Proteomes" id="UP000053675">
    <property type="component" value="Unassembled WGS sequence"/>
</dbReference>
<name>A0A084UEP2_9HYPH</name>
<evidence type="ECO:0000313" key="2">
    <source>
        <dbReference type="EMBL" id="KFB11428.1"/>
    </source>
</evidence>
<dbReference type="InterPro" id="IPR014729">
    <property type="entry name" value="Rossmann-like_a/b/a_fold"/>
</dbReference>
<reference evidence="2 3" key="1">
    <citation type="submission" date="2014-05" db="EMBL/GenBank/DDBJ databases">
        <title>Draft Genome Sequence of Nitratireductor basaltis Strain UMTGB225, A Marine Bacterium Isolated from Green Barrel Tunicate.</title>
        <authorList>
            <person name="Gan H.Y."/>
        </authorList>
    </citation>
    <scope>NUCLEOTIDE SEQUENCE [LARGE SCALE GENOMIC DNA]</scope>
    <source>
        <strain evidence="2 3">UMTGB225</strain>
    </source>
</reference>
<dbReference type="PANTHER" id="PTHR43169:SF2">
    <property type="entry name" value="NAD_GMP SYNTHASE DOMAIN-CONTAINING PROTEIN"/>
    <property type="match status" value="1"/>
</dbReference>
<dbReference type="OrthoDB" id="9776919at2"/>
<organism evidence="2 3">
    <name type="scientific">Nitratireductor basaltis</name>
    <dbReference type="NCBI Taxonomy" id="472175"/>
    <lineage>
        <taxon>Bacteria</taxon>
        <taxon>Pseudomonadati</taxon>
        <taxon>Pseudomonadota</taxon>
        <taxon>Alphaproteobacteria</taxon>
        <taxon>Hyphomicrobiales</taxon>
        <taxon>Phyllobacteriaceae</taxon>
        <taxon>Nitratireductor</taxon>
    </lineage>
</organism>
<comment type="caution">
    <text evidence="2">The sequence shown here is derived from an EMBL/GenBank/DDBJ whole genome shotgun (WGS) entry which is preliminary data.</text>
</comment>
<dbReference type="STRING" id="472175.EL18_02476"/>
<protein>
    <submittedName>
        <fullName evidence="2">ATP-utilizing enzymes of the PP-loop superfamily protein</fullName>
    </submittedName>
</protein>
<accession>A0A084UEP2</accession>
<evidence type="ECO:0000313" key="3">
    <source>
        <dbReference type="Proteomes" id="UP000053675"/>
    </source>
</evidence>
<dbReference type="RefSeq" id="WP_036483369.1">
    <property type="nucleotide sequence ID" value="NZ_JMQM01000001.1"/>
</dbReference>
<dbReference type="PANTHER" id="PTHR43169">
    <property type="entry name" value="EXSB FAMILY PROTEIN"/>
    <property type="match status" value="1"/>
</dbReference>
<feature type="active site" description="Nucleophile and sulfur donor" evidence="1">
    <location>
        <position position="168"/>
    </location>
</feature>
<dbReference type="PIRSF" id="PIRSF006661">
    <property type="entry name" value="PP-lp_UCP006661"/>
    <property type="match status" value="1"/>
</dbReference>
<dbReference type="eggNOG" id="COG1606">
    <property type="taxonomic scope" value="Bacteria"/>
</dbReference>
<dbReference type="PATRIC" id="fig|472175.3.peg.2469"/>